<comment type="function">
    <text evidence="1">Resistance to tetracycline by an active tetracycline efflux. This is an energy-dependent process that decreases the accumulation of the antibiotic in whole cells. This protein functions as a metal-tetracycline/H(+) antiporter.</text>
</comment>
<dbReference type="PANTHER" id="PTHR23501:SF188">
    <property type="entry name" value="TETRACYCLINE RESISTANCE PROTEIN"/>
    <property type="match status" value="1"/>
</dbReference>
<name>G7SEB0_STRSU</name>
<evidence type="ECO:0000256" key="6">
    <source>
        <dbReference type="ARBA" id="ARBA00022475"/>
    </source>
</evidence>
<evidence type="ECO:0000256" key="8">
    <source>
        <dbReference type="ARBA" id="ARBA00022781"/>
    </source>
</evidence>
<feature type="transmembrane region" description="Helical" evidence="14">
    <location>
        <begin position="554"/>
        <end position="573"/>
    </location>
</feature>
<organism evidence="16 17">
    <name type="scientific">Streptococcus suis D12</name>
    <dbReference type="NCBI Taxonomy" id="1004952"/>
    <lineage>
        <taxon>Bacteria</taxon>
        <taxon>Bacillati</taxon>
        <taxon>Bacillota</taxon>
        <taxon>Bacilli</taxon>
        <taxon>Lactobacillales</taxon>
        <taxon>Streptococcaceae</taxon>
        <taxon>Streptococcus</taxon>
    </lineage>
</organism>
<dbReference type="GO" id="GO:1902600">
    <property type="term" value="P:proton transmembrane transport"/>
    <property type="evidence" value="ECO:0007669"/>
    <property type="project" value="UniProtKB-KW"/>
</dbReference>
<keyword evidence="12" id="KW-0046">Antibiotic resistance</keyword>
<comment type="subcellular location">
    <subcellularLocation>
        <location evidence="2">Cell membrane</location>
        <topology evidence="2">Multi-pass membrane protein</topology>
    </subcellularLocation>
</comment>
<feature type="transmembrane region" description="Helical" evidence="14">
    <location>
        <begin position="383"/>
        <end position="400"/>
    </location>
</feature>
<dbReference type="NCBIfam" id="NF012175">
    <property type="entry name" value="tet_MFS_L_K_45"/>
    <property type="match status" value="1"/>
</dbReference>
<feature type="domain" description="Major facilitator superfamily (MFS) profile" evidence="15">
    <location>
        <begin position="173"/>
        <end position="615"/>
    </location>
</feature>
<feature type="transmembrane region" description="Helical" evidence="14">
    <location>
        <begin position="593"/>
        <end position="611"/>
    </location>
</feature>
<accession>G7SEB0</accession>
<keyword evidence="5" id="KW-0050">Antiport</keyword>
<sequence length="618" mass="69110">MVVTKHFAVHGNKYRKSLIKYILNPAKTDQLKLVSDFGMSNYLDFPNYEEIVEMYQANFVNNDRLYDSRNDRQQIKQNKIHAHHLIQSFSPEDNLTPEEINRIGYETIKELTGGNFRFIVTTHTDRLHVHNHILINSVDLNSHKKLKWDYAQERNLRMISDRLSKEAGAKIITPNRYSHEKFVTYRKSNHMVLNVSLPDIANDFNKPPASTNWVNTAFMLTFSIGTAVYGKLSDQLGIKRLLLFGIIINCFGSVIGFVGHSFFSLLIMARFIQGAGAAAFPALVMVVVARYIPKENRGKAFGLIGSIVAMGEGVGPAIGGMIAHYIHWYYLLLIPMITIITVPFLMKLLKKEVRIKGHFDIKGIILMSVGIVFFMLFTTSYSISFLIVSVLSFLIFVKHIRKVTDPFVDPGLGKNIPFMIGVLCGGIIFGTVAGFVSMVPYMMKDVHQLSTAEIGSVIIFPGTMSVIIFGYIGGILVDRRGPLYVLNIGVTFLSVSFLTASFLLETTSWFMTIIIVFVLGGLSFTKTVISTIVSSSLKQQEAGAGMSLLNFTSFLSEGTGIAIVGGLLSIPLLDQRLLPMEVDQSTYLYSNLLLLFSGIIVISWLVTLNVYKHSQRDF</sequence>
<keyword evidence="9 14" id="KW-1133">Transmembrane helix</keyword>
<feature type="transmembrane region" description="Helical" evidence="14">
    <location>
        <begin position="361"/>
        <end position="377"/>
    </location>
</feature>
<dbReference type="InterPro" id="IPR011701">
    <property type="entry name" value="MFS"/>
</dbReference>
<dbReference type="PATRIC" id="fig|1004952.3.peg.1258"/>
<dbReference type="PROSITE" id="PS50850">
    <property type="entry name" value="MFS"/>
    <property type="match status" value="1"/>
</dbReference>
<feature type="transmembrane region" description="Helical" evidence="14">
    <location>
        <begin position="484"/>
        <end position="503"/>
    </location>
</feature>
<evidence type="ECO:0000256" key="10">
    <source>
        <dbReference type="ARBA" id="ARBA00023065"/>
    </source>
</evidence>
<dbReference type="Pfam" id="PF03432">
    <property type="entry name" value="Relaxase"/>
    <property type="match status" value="1"/>
</dbReference>
<dbReference type="GO" id="GO:0005886">
    <property type="term" value="C:plasma membrane"/>
    <property type="evidence" value="ECO:0007669"/>
    <property type="project" value="UniProtKB-SubCell"/>
</dbReference>
<evidence type="ECO:0000313" key="17">
    <source>
        <dbReference type="Proteomes" id="UP000008845"/>
    </source>
</evidence>
<keyword evidence="11 14" id="KW-0472">Membrane</keyword>
<dbReference type="Pfam" id="PF07690">
    <property type="entry name" value="MFS_1"/>
    <property type="match status" value="1"/>
</dbReference>
<gene>
    <name evidence="16" type="ORF">SSUD12_1291</name>
</gene>
<evidence type="ECO:0000256" key="13">
    <source>
        <dbReference type="ARBA" id="ARBA00040630"/>
    </source>
</evidence>
<comment type="similarity">
    <text evidence="3">Belongs to the major facilitator superfamily. TCR/Tet family.</text>
</comment>
<feature type="transmembrane region" description="Helical" evidence="14">
    <location>
        <begin position="300"/>
        <end position="322"/>
    </location>
</feature>
<dbReference type="PRINTS" id="PR01036">
    <property type="entry name" value="TCRTETB"/>
</dbReference>
<feature type="transmembrane region" description="Helical" evidence="14">
    <location>
        <begin position="328"/>
        <end position="349"/>
    </location>
</feature>
<evidence type="ECO:0000256" key="3">
    <source>
        <dbReference type="ARBA" id="ARBA00007520"/>
    </source>
</evidence>
<dbReference type="PANTHER" id="PTHR23501">
    <property type="entry name" value="MAJOR FACILITATOR SUPERFAMILY"/>
    <property type="match status" value="1"/>
</dbReference>
<dbReference type="SUPFAM" id="SSF103473">
    <property type="entry name" value="MFS general substrate transporter"/>
    <property type="match status" value="1"/>
</dbReference>
<dbReference type="Gene3D" id="1.20.1720.10">
    <property type="entry name" value="Multidrug resistance protein D"/>
    <property type="match status" value="1"/>
</dbReference>
<evidence type="ECO:0000313" key="16">
    <source>
        <dbReference type="EMBL" id="AER19579.1"/>
    </source>
</evidence>
<keyword evidence="6" id="KW-1003">Cell membrane</keyword>
<keyword evidence="7 14" id="KW-0812">Transmembrane</keyword>
<dbReference type="EMBL" id="CP002644">
    <property type="protein sequence ID" value="AER19579.1"/>
    <property type="molecule type" value="Genomic_DNA"/>
</dbReference>
<evidence type="ECO:0000256" key="11">
    <source>
        <dbReference type="ARBA" id="ARBA00023136"/>
    </source>
</evidence>
<dbReference type="AlphaFoldDB" id="G7SEB0"/>
<evidence type="ECO:0000256" key="4">
    <source>
        <dbReference type="ARBA" id="ARBA00022448"/>
    </source>
</evidence>
<dbReference type="InterPro" id="IPR020846">
    <property type="entry name" value="MFS_dom"/>
</dbReference>
<protein>
    <recommendedName>
        <fullName evidence="13">Tetracycline resistance protein</fullName>
    </recommendedName>
</protein>
<keyword evidence="4" id="KW-0813">Transport</keyword>
<dbReference type="CDD" id="cd17321">
    <property type="entry name" value="MFS_MMR_MDR_like"/>
    <property type="match status" value="1"/>
</dbReference>
<feature type="transmembrane region" description="Helical" evidence="14">
    <location>
        <begin position="265"/>
        <end position="288"/>
    </location>
</feature>
<keyword evidence="8" id="KW-0375">Hydrogen ion transport</keyword>
<dbReference type="GO" id="GO:0046677">
    <property type="term" value="P:response to antibiotic"/>
    <property type="evidence" value="ECO:0007669"/>
    <property type="project" value="UniProtKB-KW"/>
</dbReference>
<evidence type="ECO:0000256" key="12">
    <source>
        <dbReference type="ARBA" id="ARBA00023251"/>
    </source>
</evidence>
<dbReference type="Proteomes" id="UP000008845">
    <property type="component" value="Chromosome"/>
</dbReference>
<reference evidence="16 17" key="1">
    <citation type="journal article" date="2011" name="BMC Genomics">
        <title>Comparative Genomic Analysis of Streptococcus suis reveals significant genomic diversity among different serotypes.</title>
        <authorList>
            <person name="Zhang A."/>
            <person name="Yang M."/>
            <person name="Hu P."/>
            <person name="Wu J."/>
            <person name="Chen B."/>
            <person name="Hua Y."/>
            <person name="Yu J."/>
            <person name="Chen H."/>
            <person name="Xiao J."/>
            <person name="Jin M."/>
        </authorList>
    </citation>
    <scope>NUCLEOTIDE SEQUENCE [LARGE SCALE GENOMIC DNA]</scope>
    <source>
        <strain evidence="16">D12</strain>
    </source>
</reference>
<feature type="transmembrane region" description="Helical" evidence="14">
    <location>
        <begin position="241"/>
        <end position="259"/>
    </location>
</feature>
<evidence type="ECO:0000259" key="15">
    <source>
        <dbReference type="PROSITE" id="PS50850"/>
    </source>
</evidence>
<evidence type="ECO:0000256" key="7">
    <source>
        <dbReference type="ARBA" id="ARBA00022692"/>
    </source>
</evidence>
<dbReference type="HOGENOM" id="CLU_442055_0_0_9"/>
<dbReference type="InterPro" id="IPR036259">
    <property type="entry name" value="MFS_trans_sf"/>
</dbReference>
<keyword evidence="10" id="KW-0406">Ion transport</keyword>
<feature type="transmembrane region" description="Helical" evidence="14">
    <location>
        <begin position="509"/>
        <end position="533"/>
    </location>
</feature>
<evidence type="ECO:0000256" key="9">
    <source>
        <dbReference type="ARBA" id="ARBA00022989"/>
    </source>
</evidence>
<feature type="transmembrane region" description="Helical" evidence="14">
    <location>
        <begin position="454"/>
        <end position="477"/>
    </location>
</feature>
<feature type="transmembrane region" description="Helical" evidence="14">
    <location>
        <begin position="420"/>
        <end position="442"/>
    </location>
</feature>
<dbReference type="GO" id="GO:0015297">
    <property type="term" value="F:antiporter activity"/>
    <property type="evidence" value="ECO:0007669"/>
    <property type="project" value="UniProtKB-KW"/>
</dbReference>
<dbReference type="Gene3D" id="1.20.1250.20">
    <property type="entry name" value="MFS general substrate transporter like domains"/>
    <property type="match status" value="1"/>
</dbReference>
<dbReference type="InterPro" id="IPR005094">
    <property type="entry name" value="Endonuclease_MobA/VirD2"/>
</dbReference>
<evidence type="ECO:0000256" key="14">
    <source>
        <dbReference type="SAM" id="Phobius"/>
    </source>
</evidence>
<dbReference type="KEGG" id="ssk:SSUD12_1291"/>
<evidence type="ECO:0000256" key="1">
    <source>
        <dbReference type="ARBA" id="ARBA00003279"/>
    </source>
</evidence>
<evidence type="ECO:0000256" key="2">
    <source>
        <dbReference type="ARBA" id="ARBA00004651"/>
    </source>
</evidence>
<evidence type="ECO:0000256" key="5">
    <source>
        <dbReference type="ARBA" id="ARBA00022449"/>
    </source>
</evidence>
<proteinExistence type="inferred from homology"/>